<keyword evidence="3" id="KW-1185">Reference proteome</keyword>
<evidence type="ECO:0000313" key="3">
    <source>
        <dbReference type="Proteomes" id="UP000501690"/>
    </source>
</evidence>
<evidence type="ECO:0000256" key="1">
    <source>
        <dbReference type="SAM" id="MobiDB-lite"/>
    </source>
</evidence>
<accession>A0A4D6LYR8</accession>
<dbReference type="AlphaFoldDB" id="A0A4D6LYR8"/>
<dbReference type="Proteomes" id="UP000501690">
    <property type="component" value="Linkage Group LG5"/>
</dbReference>
<dbReference type="EMBL" id="CP039349">
    <property type="protein sequence ID" value="QCD93501.1"/>
    <property type="molecule type" value="Genomic_DNA"/>
</dbReference>
<protein>
    <submittedName>
        <fullName evidence="2">Uncharacterized protein</fullName>
    </submittedName>
</protein>
<proteinExistence type="predicted"/>
<sequence length="316" mass="34787">MSSKPSSVLAHQAQFRTGPPSPISHWPPSPVPYWPTKPISLGPLSLSRDPLLRNGQLLCSPFGQRPSPLDWSSPDPPFIKALSDGMVIDFFLYIKTLSDGMVMVFFLYIKNTTSTSQHHPILQTKHKAKNQNHNPTPVIQYRTGSEPPFQSHFLQLVTSNQTQTEKQRREDIAGGFEQRNVFTLTVLSASGNDAVAAVPIAVVLAGKRKAGAAWRATANLQDLAYLARRRRNEKRDDSRSWVLTGDASGGDWCRRRRLSPAVGLAAATLATGILVARGNREGGSRALEKEKKEVCRRSVVVGVVTGIPGPPEWVRR</sequence>
<organism evidence="2 3">
    <name type="scientific">Vigna unguiculata</name>
    <name type="common">Cowpea</name>
    <dbReference type="NCBI Taxonomy" id="3917"/>
    <lineage>
        <taxon>Eukaryota</taxon>
        <taxon>Viridiplantae</taxon>
        <taxon>Streptophyta</taxon>
        <taxon>Embryophyta</taxon>
        <taxon>Tracheophyta</taxon>
        <taxon>Spermatophyta</taxon>
        <taxon>Magnoliopsida</taxon>
        <taxon>eudicotyledons</taxon>
        <taxon>Gunneridae</taxon>
        <taxon>Pentapetalae</taxon>
        <taxon>rosids</taxon>
        <taxon>fabids</taxon>
        <taxon>Fabales</taxon>
        <taxon>Fabaceae</taxon>
        <taxon>Papilionoideae</taxon>
        <taxon>50 kb inversion clade</taxon>
        <taxon>NPAAA clade</taxon>
        <taxon>indigoferoid/millettioid clade</taxon>
        <taxon>Phaseoleae</taxon>
        <taxon>Vigna</taxon>
    </lineage>
</organism>
<gene>
    <name evidence="2" type="ORF">DEO72_LG5g1576</name>
</gene>
<reference evidence="2 3" key="1">
    <citation type="submission" date="2019-04" db="EMBL/GenBank/DDBJ databases">
        <title>An improved genome assembly and genetic linkage map for asparagus bean, Vigna unguiculata ssp. sesquipedialis.</title>
        <authorList>
            <person name="Xia Q."/>
            <person name="Zhang R."/>
            <person name="Dong Y."/>
        </authorList>
    </citation>
    <scope>NUCLEOTIDE SEQUENCE [LARGE SCALE GENOMIC DNA]</scope>
    <source>
        <tissue evidence="2">Leaf</tissue>
    </source>
</reference>
<name>A0A4D6LYR8_VIGUN</name>
<feature type="region of interest" description="Disordered" evidence="1">
    <location>
        <begin position="1"/>
        <end position="23"/>
    </location>
</feature>
<evidence type="ECO:0000313" key="2">
    <source>
        <dbReference type="EMBL" id="QCD93501.1"/>
    </source>
</evidence>